<evidence type="ECO:0000313" key="2">
    <source>
        <dbReference type="EMBL" id="KAJ0985658.1"/>
    </source>
</evidence>
<keyword evidence="1" id="KW-0732">Signal</keyword>
<feature type="chain" id="PRO_5039699843" evidence="1">
    <location>
        <begin position="23"/>
        <end position="178"/>
    </location>
</feature>
<feature type="signal peptide" evidence="1">
    <location>
        <begin position="1"/>
        <end position="22"/>
    </location>
</feature>
<sequence>MMMGFFTYLALGQYICVPLIHALQELNSSDIPSSLPTCVLEIFTSRSIYFVILRKAGDDPFAGTNFFRSHLQAIKLIMDPRAIRVCINGDFEGKGPQIQCHTLSRIAHLRVKATWNCGRWYGRGSFCHSIPQQVVGQIDMKSNIFFGNHLPSEAPIGAILSWMFGMADSATSKLQHQV</sequence>
<name>A0A9D5D7M8_9LILI</name>
<keyword evidence="3" id="KW-1185">Reference proteome</keyword>
<protein>
    <submittedName>
        <fullName evidence="2">Uncharacterized protein</fullName>
    </submittedName>
</protein>
<dbReference type="EMBL" id="JAGGNH010000001">
    <property type="protein sequence ID" value="KAJ0985658.1"/>
    <property type="molecule type" value="Genomic_DNA"/>
</dbReference>
<reference evidence="2" key="1">
    <citation type="submission" date="2021-03" db="EMBL/GenBank/DDBJ databases">
        <authorList>
            <person name="Li Z."/>
            <person name="Yang C."/>
        </authorList>
    </citation>
    <scope>NUCLEOTIDE SEQUENCE</scope>
    <source>
        <strain evidence="2">Dzin_1.0</strain>
        <tissue evidence="2">Leaf</tissue>
    </source>
</reference>
<accession>A0A9D5D7M8</accession>
<reference evidence="2" key="2">
    <citation type="journal article" date="2022" name="Hortic Res">
        <title>The genome of Dioscorea zingiberensis sheds light on the biosynthesis, origin and evolution of the medicinally important diosgenin saponins.</title>
        <authorList>
            <person name="Li Y."/>
            <person name="Tan C."/>
            <person name="Li Z."/>
            <person name="Guo J."/>
            <person name="Li S."/>
            <person name="Chen X."/>
            <person name="Wang C."/>
            <person name="Dai X."/>
            <person name="Yang H."/>
            <person name="Song W."/>
            <person name="Hou L."/>
            <person name="Xu J."/>
            <person name="Tong Z."/>
            <person name="Xu A."/>
            <person name="Yuan X."/>
            <person name="Wang W."/>
            <person name="Yang Q."/>
            <person name="Chen L."/>
            <person name="Sun Z."/>
            <person name="Wang K."/>
            <person name="Pan B."/>
            <person name="Chen J."/>
            <person name="Bao Y."/>
            <person name="Liu F."/>
            <person name="Qi X."/>
            <person name="Gang D.R."/>
            <person name="Wen J."/>
            <person name="Li J."/>
        </authorList>
    </citation>
    <scope>NUCLEOTIDE SEQUENCE</scope>
    <source>
        <strain evidence="2">Dzin_1.0</strain>
    </source>
</reference>
<comment type="caution">
    <text evidence="2">The sequence shown here is derived from an EMBL/GenBank/DDBJ whole genome shotgun (WGS) entry which is preliminary data.</text>
</comment>
<gene>
    <name evidence="2" type="ORF">J5N97_004014</name>
</gene>
<proteinExistence type="predicted"/>
<dbReference type="AlphaFoldDB" id="A0A9D5D7M8"/>
<evidence type="ECO:0000313" key="3">
    <source>
        <dbReference type="Proteomes" id="UP001085076"/>
    </source>
</evidence>
<evidence type="ECO:0000256" key="1">
    <source>
        <dbReference type="SAM" id="SignalP"/>
    </source>
</evidence>
<organism evidence="2 3">
    <name type="scientific">Dioscorea zingiberensis</name>
    <dbReference type="NCBI Taxonomy" id="325984"/>
    <lineage>
        <taxon>Eukaryota</taxon>
        <taxon>Viridiplantae</taxon>
        <taxon>Streptophyta</taxon>
        <taxon>Embryophyta</taxon>
        <taxon>Tracheophyta</taxon>
        <taxon>Spermatophyta</taxon>
        <taxon>Magnoliopsida</taxon>
        <taxon>Liliopsida</taxon>
        <taxon>Dioscoreales</taxon>
        <taxon>Dioscoreaceae</taxon>
        <taxon>Dioscorea</taxon>
    </lineage>
</organism>
<dbReference type="Proteomes" id="UP001085076">
    <property type="component" value="Miscellaneous, Linkage group lg01"/>
</dbReference>